<evidence type="ECO:0000313" key="2">
    <source>
        <dbReference type="Proteomes" id="UP000199421"/>
    </source>
</evidence>
<keyword evidence="2" id="KW-1185">Reference proteome</keyword>
<dbReference type="SUPFAM" id="SSF82784">
    <property type="entry name" value="OsmC-like"/>
    <property type="match status" value="1"/>
</dbReference>
<sequence>MSELNVTVTIGKEKYKTEVSNGRNLLIADEPETMGGTDQGLGPKELLLASLGSCTAITLRMYADRKQWDLQEVVISVNMEVVPSSHQQTTYIKNHIKLIGNLDDAQRKRLLQIAELCPVHKVLSNPVVVDSNLLP</sequence>
<dbReference type="InterPro" id="IPR015946">
    <property type="entry name" value="KH_dom-like_a/b"/>
</dbReference>
<protein>
    <submittedName>
        <fullName evidence="1">Putative redox protein</fullName>
    </submittedName>
</protein>
<proteinExistence type="predicted"/>
<dbReference type="STRING" id="407022.SAMN05661044_00585"/>
<dbReference type="OrthoDB" id="9791538at2"/>
<dbReference type="InterPro" id="IPR036102">
    <property type="entry name" value="OsmC/Ohrsf"/>
</dbReference>
<dbReference type="InterPro" id="IPR003718">
    <property type="entry name" value="OsmC/Ohr_fam"/>
</dbReference>
<dbReference type="EMBL" id="FOAF01000001">
    <property type="protein sequence ID" value="SEK57485.1"/>
    <property type="molecule type" value="Genomic_DNA"/>
</dbReference>
<dbReference type="AlphaFoldDB" id="A0A1H7IA80"/>
<evidence type="ECO:0000313" key="1">
    <source>
        <dbReference type="EMBL" id="SEK57485.1"/>
    </source>
</evidence>
<name>A0A1H7IA80_OLID1</name>
<reference evidence="2" key="1">
    <citation type="submission" date="2016-10" db="EMBL/GenBank/DDBJ databases">
        <authorList>
            <person name="Varghese N."/>
            <person name="Submissions S."/>
        </authorList>
    </citation>
    <scope>NUCLEOTIDE SEQUENCE [LARGE SCALE GENOMIC DNA]</scope>
    <source>
        <strain evidence="2">DSM 18733</strain>
    </source>
</reference>
<dbReference type="PANTHER" id="PTHR39624">
    <property type="entry name" value="PROTEIN INVOLVED IN RIMO-MEDIATED BETA-METHYLTHIOLATION OF RIBOSOMAL PROTEIN S12 YCAO"/>
    <property type="match status" value="1"/>
</dbReference>
<dbReference type="RefSeq" id="WP_093318088.1">
    <property type="nucleotide sequence ID" value="NZ_FOAF01000001.1"/>
</dbReference>
<dbReference type="Pfam" id="PF02566">
    <property type="entry name" value="OsmC"/>
    <property type="match status" value="1"/>
</dbReference>
<dbReference type="PANTHER" id="PTHR39624:SF2">
    <property type="entry name" value="OSMC-LIKE PROTEIN"/>
    <property type="match status" value="1"/>
</dbReference>
<dbReference type="Gene3D" id="3.30.300.20">
    <property type="match status" value="1"/>
</dbReference>
<accession>A0A1H7IA80</accession>
<gene>
    <name evidence="1" type="ORF">SAMN05661044_00585</name>
</gene>
<dbReference type="Proteomes" id="UP000199421">
    <property type="component" value="Unassembled WGS sequence"/>
</dbReference>
<organism evidence="1 2">
    <name type="scientific">Olivibacter domesticus</name>
    <name type="common">Pseudosphingobacterium domesticum</name>
    <dbReference type="NCBI Taxonomy" id="407022"/>
    <lineage>
        <taxon>Bacteria</taxon>
        <taxon>Pseudomonadati</taxon>
        <taxon>Bacteroidota</taxon>
        <taxon>Sphingobacteriia</taxon>
        <taxon>Sphingobacteriales</taxon>
        <taxon>Sphingobacteriaceae</taxon>
        <taxon>Olivibacter</taxon>
    </lineage>
</organism>